<protein>
    <submittedName>
        <fullName evidence="1">Uncharacterized protein</fullName>
    </submittedName>
</protein>
<name>A0A0K2VD12_LEPSM</name>
<proteinExistence type="predicted"/>
<dbReference type="AlphaFoldDB" id="A0A0K2VD12"/>
<dbReference type="EMBL" id="HACA01031042">
    <property type="protein sequence ID" value="CDW48403.1"/>
    <property type="molecule type" value="Transcribed_RNA"/>
</dbReference>
<reference evidence="1" key="1">
    <citation type="submission" date="2014-05" db="EMBL/GenBank/DDBJ databases">
        <authorList>
            <person name="Chronopoulou M."/>
        </authorList>
    </citation>
    <scope>NUCLEOTIDE SEQUENCE</scope>
    <source>
        <tissue evidence="1">Whole organism</tissue>
    </source>
</reference>
<accession>A0A0K2VD12</accession>
<evidence type="ECO:0000313" key="1">
    <source>
        <dbReference type="EMBL" id="CDW48403.1"/>
    </source>
</evidence>
<organism evidence="1">
    <name type="scientific">Lepeophtheirus salmonis</name>
    <name type="common">Salmon louse</name>
    <name type="synonym">Caligus salmonis</name>
    <dbReference type="NCBI Taxonomy" id="72036"/>
    <lineage>
        <taxon>Eukaryota</taxon>
        <taxon>Metazoa</taxon>
        <taxon>Ecdysozoa</taxon>
        <taxon>Arthropoda</taxon>
        <taxon>Crustacea</taxon>
        <taxon>Multicrustacea</taxon>
        <taxon>Hexanauplia</taxon>
        <taxon>Copepoda</taxon>
        <taxon>Siphonostomatoida</taxon>
        <taxon>Caligidae</taxon>
        <taxon>Lepeophtheirus</taxon>
    </lineage>
</organism>
<sequence length="59" mass="6676">MFCSLQGVFESEYRSQKGQTLCMGKIEAGSEIPTYILCTHYSHMYIVFHIVGAIKTLLT</sequence>